<dbReference type="GO" id="GO:0016301">
    <property type="term" value="F:kinase activity"/>
    <property type="evidence" value="ECO:0007669"/>
    <property type="project" value="UniProtKB-KW"/>
</dbReference>
<keyword evidence="1" id="KW-0418">Kinase</keyword>
<proteinExistence type="predicted"/>
<gene>
    <name evidence="1" type="ORF">FPCIR_10981</name>
</gene>
<dbReference type="AlphaFoldDB" id="A0A8H5KSE6"/>
<dbReference type="EMBL" id="JAAOAS010000329">
    <property type="protein sequence ID" value="KAF5579675.1"/>
    <property type="molecule type" value="Genomic_DNA"/>
</dbReference>
<keyword evidence="1" id="KW-0808">Transferase</keyword>
<accession>A0A8H5KSE6</accession>
<dbReference type="Proteomes" id="UP000546213">
    <property type="component" value="Unassembled WGS sequence"/>
</dbReference>
<sequence length="345" mass="39365">MAQPIPSASSTSHVPAYVNESRFVLCIVDRFGDKIPPGSHTLGVEVLHIFPNTTSPVKLVQFNNGRITERTVLKLYDRTHPGRVRKSTAPSMAAEGAYRRWNGQFADIVMARFEAAIWYEFDQRHKTELRAYAQLESMQGTKIPRLYANVRLSLSVIDGGRRATPEEEEFLCIPGLLLQYCDCRRLRDLHFPGTAQIESDQLHVKWAGLAQRTVDAIHEINAMGILFRSYNNNAIFKIENGSDSIIIDFAEAVFKEDLIETWIERRERRGFAATESPPWRRDIKYWEEAKSCGNPAAFDKAFRIHLWTLDIYYLLIRLPDYHEIIGVIRGLALVGLSQNIQTQGG</sequence>
<protein>
    <submittedName>
        <fullName evidence="1">Kinase-like domain-containing protein</fullName>
    </submittedName>
</protein>
<reference evidence="1 2" key="1">
    <citation type="submission" date="2020-05" db="EMBL/GenBank/DDBJ databases">
        <title>Identification and distribution of gene clusters putatively required for synthesis of sphingolipid metabolism inhibitors in phylogenetically diverse species of the filamentous fungus Fusarium.</title>
        <authorList>
            <person name="Kim H.-S."/>
            <person name="Busman M."/>
            <person name="Brown D.W."/>
            <person name="Divon H."/>
            <person name="Uhlig S."/>
            <person name="Proctor R.H."/>
        </authorList>
    </citation>
    <scope>NUCLEOTIDE SEQUENCE [LARGE SCALE GENOMIC DNA]</scope>
    <source>
        <strain evidence="1 2">NRRL 36939</strain>
    </source>
</reference>
<evidence type="ECO:0000313" key="2">
    <source>
        <dbReference type="Proteomes" id="UP000546213"/>
    </source>
</evidence>
<comment type="caution">
    <text evidence="1">The sequence shown here is derived from an EMBL/GenBank/DDBJ whole genome shotgun (WGS) entry which is preliminary data.</text>
</comment>
<keyword evidence="2" id="KW-1185">Reference proteome</keyword>
<name>A0A8H5KSE6_9HYPO</name>
<evidence type="ECO:0000313" key="1">
    <source>
        <dbReference type="EMBL" id="KAF5579675.1"/>
    </source>
</evidence>
<dbReference type="OrthoDB" id="5134445at2759"/>
<organism evidence="1 2">
    <name type="scientific">Fusarium pseudocircinatum</name>
    <dbReference type="NCBI Taxonomy" id="56676"/>
    <lineage>
        <taxon>Eukaryota</taxon>
        <taxon>Fungi</taxon>
        <taxon>Dikarya</taxon>
        <taxon>Ascomycota</taxon>
        <taxon>Pezizomycotina</taxon>
        <taxon>Sordariomycetes</taxon>
        <taxon>Hypocreomycetidae</taxon>
        <taxon>Hypocreales</taxon>
        <taxon>Nectriaceae</taxon>
        <taxon>Fusarium</taxon>
        <taxon>Fusarium fujikuroi species complex</taxon>
    </lineage>
</organism>